<reference evidence="3 4" key="1">
    <citation type="journal article" date="2015" name="Stand. Genomic Sci.">
        <title>Complete genome sequence and description of Salinispira pacifica gen. nov., sp. nov., a novel spirochaete isolated form a hypersaline microbial mat.</title>
        <authorList>
            <person name="Ben Hania W."/>
            <person name="Joseph M."/>
            <person name="Schumann P."/>
            <person name="Bunk B."/>
            <person name="Fiebig A."/>
            <person name="Sproer C."/>
            <person name="Klenk H.P."/>
            <person name="Fardeau M.L."/>
            <person name="Spring S."/>
        </authorList>
    </citation>
    <scope>NUCLEOTIDE SEQUENCE [LARGE SCALE GENOMIC DNA]</scope>
    <source>
        <strain evidence="3 4">L21-RPul-D2</strain>
    </source>
</reference>
<evidence type="ECO:0000313" key="3">
    <source>
        <dbReference type="EMBL" id="AHC14689.1"/>
    </source>
</evidence>
<sequence>MNWAHNNRLRFLPLLLLMLGVLSVSPSLHASGTSEESDENLRISVPQGPEIPRLPARLHNQDDFRLVLNAFDELIRQTDPIIESVVFNGVDANTVPLERLREATQWWKEYLSDLSIQAENPRLGAGDIDTFLSDLISKDRQLQEQLDRLNQVIELENRAAEDSE</sequence>
<evidence type="ECO:0000313" key="4">
    <source>
        <dbReference type="Proteomes" id="UP000018680"/>
    </source>
</evidence>
<feature type="coiled-coil region" evidence="1">
    <location>
        <begin position="132"/>
        <end position="159"/>
    </location>
</feature>
<keyword evidence="1" id="KW-0175">Coiled coil</keyword>
<dbReference type="Proteomes" id="UP000018680">
    <property type="component" value="Chromosome"/>
</dbReference>
<dbReference type="HOGENOM" id="CLU_1617855_0_0_12"/>
<dbReference type="KEGG" id="slr:L21SP2_1288"/>
<evidence type="ECO:0000256" key="2">
    <source>
        <dbReference type="SAM" id="SignalP"/>
    </source>
</evidence>
<dbReference type="AlphaFoldDB" id="V5WGL0"/>
<keyword evidence="2" id="KW-0732">Signal</keyword>
<proteinExistence type="predicted"/>
<organism evidence="3 4">
    <name type="scientific">Salinispira pacifica</name>
    <dbReference type="NCBI Taxonomy" id="1307761"/>
    <lineage>
        <taxon>Bacteria</taxon>
        <taxon>Pseudomonadati</taxon>
        <taxon>Spirochaetota</taxon>
        <taxon>Spirochaetia</taxon>
        <taxon>Spirochaetales</taxon>
        <taxon>Spirochaetaceae</taxon>
        <taxon>Salinispira</taxon>
    </lineage>
</organism>
<accession>V5WGL0</accession>
<name>V5WGL0_9SPIO</name>
<dbReference type="RefSeq" id="WP_024267613.1">
    <property type="nucleotide sequence ID" value="NC_023035.1"/>
</dbReference>
<dbReference type="EMBL" id="CP006939">
    <property type="protein sequence ID" value="AHC14689.1"/>
    <property type="molecule type" value="Genomic_DNA"/>
</dbReference>
<feature type="signal peptide" evidence="2">
    <location>
        <begin position="1"/>
        <end position="30"/>
    </location>
</feature>
<gene>
    <name evidence="3" type="ORF">L21SP2_1288</name>
</gene>
<keyword evidence="4" id="KW-1185">Reference proteome</keyword>
<protein>
    <submittedName>
        <fullName evidence="3">Uncharacterized protein</fullName>
    </submittedName>
</protein>
<feature type="chain" id="PRO_5005714270" evidence="2">
    <location>
        <begin position="31"/>
        <end position="164"/>
    </location>
</feature>
<evidence type="ECO:0000256" key="1">
    <source>
        <dbReference type="SAM" id="Coils"/>
    </source>
</evidence>